<dbReference type="CDD" id="cd05471">
    <property type="entry name" value="pepsin_like"/>
    <property type="match status" value="1"/>
</dbReference>
<feature type="transmembrane region" description="Helical" evidence="6">
    <location>
        <begin position="443"/>
        <end position="461"/>
    </location>
</feature>
<dbReference type="AlphaFoldDB" id="A0A507CC96"/>
<evidence type="ECO:0000259" key="8">
    <source>
        <dbReference type="PROSITE" id="PS51767"/>
    </source>
</evidence>
<dbReference type="STRING" id="1806994.A0A507CC96"/>
<dbReference type="InterPro" id="IPR001969">
    <property type="entry name" value="Aspartic_peptidase_AS"/>
</dbReference>
<keyword evidence="7" id="KW-0732">Signal</keyword>
<feature type="chain" id="PRO_5021291156" description="Peptidase A1 domain-containing protein" evidence="7">
    <location>
        <begin position="21"/>
        <end position="462"/>
    </location>
</feature>
<accession>A0A507CC96</accession>
<dbReference type="Gene3D" id="2.40.70.10">
    <property type="entry name" value="Acid Proteases"/>
    <property type="match status" value="2"/>
</dbReference>
<keyword evidence="2 5" id="KW-0064">Aspartyl protease</keyword>
<keyword evidence="5" id="KW-0645">Protease</keyword>
<evidence type="ECO:0000256" key="4">
    <source>
        <dbReference type="PIRSR" id="PIRSR601461-2"/>
    </source>
</evidence>
<dbReference type="InterPro" id="IPR033121">
    <property type="entry name" value="PEPTIDASE_A1"/>
</dbReference>
<dbReference type="PROSITE" id="PS00141">
    <property type="entry name" value="ASP_PROTEASE"/>
    <property type="match status" value="1"/>
</dbReference>
<dbReference type="InterPro" id="IPR001461">
    <property type="entry name" value="Aspartic_peptidase_A1"/>
</dbReference>
<dbReference type="PANTHER" id="PTHR47966">
    <property type="entry name" value="BETA-SITE APP-CLEAVING ENZYME, ISOFORM A-RELATED"/>
    <property type="match status" value="1"/>
</dbReference>
<dbReference type="PROSITE" id="PS51767">
    <property type="entry name" value="PEPTIDASE_A1"/>
    <property type="match status" value="1"/>
</dbReference>
<dbReference type="GeneID" id="42003192"/>
<dbReference type="Pfam" id="PF00026">
    <property type="entry name" value="Asp"/>
    <property type="match status" value="1"/>
</dbReference>
<keyword evidence="6" id="KW-1133">Transmembrane helix</keyword>
<proteinExistence type="inferred from homology"/>
<evidence type="ECO:0000256" key="1">
    <source>
        <dbReference type="ARBA" id="ARBA00007447"/>
    </source>
</evidence>
<comment type="caution">
    <text evidence="9">The sequence shown here is derived from an EMBL/GenBank/DDBJ whole genome shotgun (WGS) entry which is preliminary data.</text>
</comment>
<dbReference type="InterPro" id="IPR021109">
    <property type="entry name" value="Peptidase_aspartic_dom_sf"/>
</dbReference>
<feature type="domain" description="Peptidase A1" evidence="8">
    <location>
        <begin position="85"/>
        <end position="421"/>
    </location>
</feature>
<dbReference type="PANTHER" id="PTHR47966:SF51">
    <property type="entry name" value="BETA-SITE APP-CLEAVING ENZYME, ISOFORM A-RELATED"/>
    <property type="match status" value="1"/>
</dbReference>
<dbReference type="PRINTS" id="PR00792">
    <property type="entry name" value="PEPSIN"/>
</dbReference>
<keyword evidence="6" id="KW-0812">Transmembrane</keyword>
<evidence type="ECO:0000256" key="5">
    <source>
        <dbReference type="RuleBase" id="RU000454"/>
    </source>
</evidence>
<feature type="disulfide bond" evidence="4">
    <location>
        <begin position="346"/>
        <end position="382"/>
    </location>
</feature>
<keyword evidence="6" id="KW-0472">Membrane</keyword>
<evidence type="ECO:0000256" key="6">
    <source>
        <dbReference type="SAM" id="Phobius"/>
    </source>
</evidence>
<dbReference type="GO" id="GO:0004190">
    <property type="term" value="F:aspartic-type endopeptidase activity"/>
    <property type="evidence" value="ECO:0007669"/>
    <property type="project" value="UniProtKB-KW"/>
</dbReference>
<evidence type="ECO:0000256" key="3">
    <source>
        <dbReference type="PIRSR" id="PIRSR601461-1"/>
    </source>
</evidence>
<gene>
    <name evidence="9" type="ORF">SmJEL517_g01967</name>
</gene>
<evidence type="ECO:0000313" key="10">
    <source>
        <dbReference type="Proteomes" id="UP000319731"/>
    </source>
</evidence>
<feature type="signal peptide" evidence="7">
    <location>
        <begin position="1"/>
        <end position="20"/>
    </location>
</feature>
<organism evidence="9 10">
    <name type="scientific">Synchytrium microbalum</name>
    <dbReference type="NCBI Taxonomy" id="1806994"/>
    <lineage>
        <taxon>Eukaryota</taxon>
        <taxon>Fungi</taxon>
        <taxon>Fungi incertae sedis</taxon>
        <taxon>Chytridiomycota</taxon>
        <taxon>Chytridiomycota incertae sedis</taxon>
        <taxon>Chytridiomycetes</taxon>
        <taxon>Synchytriales</taxon>
        <taxon>Synchytriaceae</taxon>
        <taxon>Synchytrium</taxon>
    </lineage>
</organism>
<dbReference type="GO" id="GO:0006508">
    <property type="term" value="P:proteolysis"/>
    <property type="evidence" value="ECO:0007669"/>
    <property type="project" value="UniProtKB-KW"/>
</dbReference>
<comment type="similarity">
    <text evidence="1 5">Belongs to the peptidase A1 family.</text>
</comment>
<keyword evidence="10" id="KW-1185">Reference proteome</keyword>
<evidence type="ECO:0000256" key="7">
    <source>
        <dbReference type="SAM" id="SignalP"/>
    </source>
</evidence>
<feature type="active site" evidence="3">
    <location>
        <position position="103"/>
    </location>
</feature>
<evidence type="ECO:0000256" key="2">
    <source>
        <dbReference type="ARBA" id="ARBA00022750"/>
    </source>
</evidence>
<dbReference type="InterPro" id="IPR034164">
    <property type="entry name" value="Pepsin-like_dom"/>
</dbReference>
<reference evidence="9 10" key="1">
    <citation type="journal article" date="2019" name="Sci. Rep.">
        <title>Comparative genomics of chytrid fungi reveal insights into the obligate biotrophic and pathogenic lifestyle of Synchytrium endobioticum.</title>
        <authorList>
            <person name="van de Vossenberg B.T.L.H."/>
            <person name="Warris S."/>
            <person name="Nguyen H.D.T."/>
            <person name="van Gent-Pelzer M.P.E."/>
            <person name="Joly D.L."/>
            <person name="van de Geest H.C."/>
            <person name="Bonants P.J.M."/>
            <person name="Smith D.S."/>
            <person name="Levesque C.A."/>
            <person name="van der Lee T.A.J."/>
        </authorList>
    </citation>
    <scope>NUCLEOTIDE SEQUENCE [LARGE SCALE GENOMIC DNA]</scope>
    <source>
        <strain evidence="9 10">JEL517</strain>
    </source>
</reference>
<dbReference type="RefSeq" id="XP_031026078.1">
    <property type="nucleotide sequence ID" value="XM_031167895.1"/>
</dbReference>
<protein>
    <recommendedName>
        <fullName evidence="8">Peptidase A1 domain-containing protein</fullName>
    </recommendedName>
</protein>
<dbReference type="SUPFAM" id="SSF50630">
    <property type="entry name" value="Acid proteases"/>
    <property type="match status" value="1"/>
</dbReference>
<dbReference type="Proteomes" id="UP000319731">
    <property type="component" value="Unassembled WGS sequence"/>
</dbReference>
<sequence length="462" mass="49228">MVKGLYLLICAFLLICQSSAKMPKGRIGTISNASNINHHKRSESGDFITIPLYKREVDYIRLRARQAQTGVSNLGSDMRLVLFSYFGNVNFGSPAQTFTVLFDTGSSVAWIRSKMCAFCTGKRYDAQQSLTSFASSTKTGPISYADGTQVNGISTKDTVSIAGLSVNQFSFVEATNMTNFQPDDPTDGIMGFSLPIASTSTWFSSLVAQKRVAAPIFSYWIDNTSNNGQLILGGVDPTKYIGNISTLPVSTTTAPAQFWSNLLTSISVGNSTTKTNTTKAKTTTKSNKLNTPTPISLQQPITVVFDTGTSFIILPSDIATQIHSQIPGSNPSNTQGGGYALWSVPCDQINNLPPISFTFANQVTMVTNGNDYAYTLPNDGTCMSGIAGVNLGNAIGGLMGNVFLRSFYTVWDIQQRTVGFAVANRTATGQNTIKVSTSAGRKLGVGGLMVGLLGIVVGGVVL</sequence>
<keyword evidence="4" id="KW-1015">Disulfide bond</keyword>
<feature type="active site" evidence="3">
    <location>
        <position position="306"/>
    </location>
</feature>
<dbReference type="OrthoDB" id="15189at2759"/>
<dbReference type="EMBL" id="QEAO01000007">
    <property type="protein sequence ID" value="TPX35646.1"/>
    <property type="molecule type" value="Genomic_DNA"/>
</dbReference>
<keyword evidence="5" id="KW-0378">Hydrolase</keyword>
<name>A0A507CC96_9FUNG</name>
<evidence type="ECO:0000313" key="9">
    <source>
        <dbReference type="EMBL" id="TPX35646.1"/>
    </source>
</evidence>